<dbReference type="AlphaFoldDB" id="A0A931FKX0"/>
<accession>A0A931FKX0</accession>
<evidence type="ECO:0000313" key="4">
    <source>
        <dbReference type="Proteomes" id="UP000645610"/>
    </source>
</evidence>
<dbReference type="InterPro" id="IPR046125">
    <property type="entry name" value="DUF6122"/>
</dbReference>
<keyword evidence="2" id="KW-0472">Membrane</keyword>
<organism evidence="3 4">
    <name type="scientific">Hymenobacter properus</name>
    <dbReference type="NCBI Taxonomy" id="2791026"/>
    <lineage>
        <taxon>Bacteria</taxon>
        <taxon>Pseudomonadati</taxon>
        <taxon>Bacteroidota</taxon>
        <taxon>Cytophagia</taxon>
        <taxon>Cytophagales</taxon>
        <taxon>Hymenobacteraceae</taxon>
        <taxon>Hymenobacter</taxon>
    </lineage>
</organism>
<name>A0A931FKX0_9BACT</name>
<feature type="transmembrane region" description="Helical" evidence="2">
    <location>
        <begin position="127"/>
        <end position="151"/>
    </location>
</feature>
<evidence type="ECO:0000256" key="2">
    <source>
        <dbReference type="SAM" id="Phobius"/>
    </source>
</evidence>
<feature type="transmembrane region" description="Helical" evidence="2">
    <location>
        <begin position="195"/>
        <end position="221"/>
    </location>
</feature>
<proteinExistence type="predicted"/>
<keyword evidence="2" id="KW-0812">Transmembrane</keyword>
<protein>
    <submittedName>
        <fullName evidence="3">Uncharacterized protein</fullName>
    </submittedName>
</protein>
<keyword evidence="2" id="KW-1133">Transmembrane helix</keyword>
<sequence>MPPLLVFRLIIYVAAGLPLVLAGCRAAAVVPQFSAAAGFRAPLPAQRFDTVKTGTAHDYATAPQRQANAEVRPRVVRPPETAPSEKQEPAGTPGRRRYARAAAGDSTRSLPQLVAPRQPRKPPTFKLFSAQTLVHYSLHFAFPAVLSLVFFPLMWQTAYLIMLATMLIDLDHLLAKPIFEPRRCSIGYHPLHSFYAVPVYALLLLLPATQMVAVGILFHLFTDTVDCLWSFRHCHECYLNSRIYALRSWVRKLLGREAMD</sequence>
<keyword evidence="4" id="KW-1185">Reference proteome</keyword>
<dbReference type="EMBL" id="JADQDP010000008">
    <property type="protein sequence ID" value="MBF9144372.1"/>
    <property type="molecule type" value="Genomic_DNA"/>
</dbReference>
<evidence type="ECO:0000256" key="1">
    <source>
        <dbReference type="SAM" id="MobiDB-lite"/>
    </source>
</evidence>
<reference evidence="3 4" key="1">
    <citation type="submission" date="2020-11" db="EMBL/GenBank/DDBJ databases">
        <authorList>
            <person name="Kim M.K."/>
        </authorList>
    </citation>
    <scope>NUCLEOTIDE SEQUENCE [LARGE SCALE GENOMIC DNA]</scope>
    <source>
        <strain evidence="3 4">BT439</strain>
    </source>
</reference>
<evidence type="ECO:0000313" key="3">
    <source>
        <dbReference type="EMBL" id="MBF9144372.1"/>
    </source>
</evidence>
<dbReference type="Pfam" id="PF19617">
    <property type="entry name" value="DUF6122"/>
    <property type="match status" value="1"/>
</dbReference>
<feature type="region of interest" description="Disordered" evidence="1">
    <location>
        <begin position="59"/>
        <end position="119"/>
    </location>
</feature>
<gene>
    <name evidence="3" type="ORF">I2I01_22205</name>
</gene>
<feature type="transmembrane region" description="Helical" evidence="2">
    <location>
        <begin position="6"/>
        <end position="30"/>
    </location>
</feature>
<comment type="caution">
    <text evidence="3">The sequence shown here is derived from an EMBL/GenBank/DDBJ whole genome shotgun (WGS) entry which is preliminary data.</text>
</comment>
<dbReference type="Proteomes" id="UP000645610">
    <property type="component" value="Unassembled WGS sequence"/>
</dbReference>
<dbReference type="RefSeq" id="WP_196288731.1">
    <property type="nucleotide sequence ID" value="NZ_JADQDP010000008.1"/>
</dbReference>